<proteinExistence type="predicted"/>
<dbReference type="Proteomes" id="UP001612915">
    <property type="component" value="Unassembled WGS sequence"/>
</dbReference>
<evidence type="ECO:0000256" key="1">
    <source>
        <dbReference type="SAM" id="Phobius"/>
    </source>
</evidence>
<feature type="transmembrane region" description="Helical" evidence="1">
    <location>
        <begin position="147"/>
        <end position="166"/>
    </location>
</feature>
<name>A0ABW8ARW9_9ACTN</name>
<sequence length="340" mass="36545">MSTPTQPMLSTEIRAEIADFVAAVEHELDDLPRDDVAELTGGLEADLIEAWAAEGTTPTQRFGSPQAYAAELRSAAGLSERGRRAPRFDPNLRRMSAHLRDAVRSMPGGEAILRTADDLQPAWWVVRALLLLVFPSLVLGFSTLTPVPFLALLLGGAFLAVWSLRWRGAGQAVAPVRGILLAWNVAALVGVLLLPSAVSSYYLMQNLQSDVYTDGEGATGLYLDGAPVSNVFAYDEDGKPLMRVRLYDQAGHPLTIDPALSYQPDGGDTSYLMAPDMIGPKVFNVFPMLLRVDSYDPGIVNPEQAAPLPFPNVGPLPEGVKLTAPAISATPQPEQTEDGQ</sequence>
<organism evidence="2 3">
    <name type="scientific">Spongisporangium articulatum</name>
    <dbReference type="NCBI Taxonomy" id="3362603"/>
    <lineage>
        <taxon>Bacteria</taxon>
        <taxon>Bacillati</taxon>
        <taxon>Actinomycetota</taxon>
        <taxon>Actinomycetes</taxon>
        <taxon>Kineosporiales</taxon>
        <taxon>Kineosporiaceae</taxon>
        <taxon>Spongisporangium</taxon>
    </lineage>
</organism>
<dbReference type="EMBL" id="JBITLV010000005">
    <property type="protein sequence ID" value="MFI7588698.1"/>
    <property type="molecule type" value="Genomic_DNA"/>
</dbReference>
<evidence type="ECO:0000313" key="2">
    <source>
        <dbReference type="EMBL" id="MFI7588698.1"/>
    </source>
</evidence>
<feature type="transmembrane region" description="Helical" evidence="1">
    <location>
        <begin position="122"/>
        <end position="141"/>
    </location>
</feature>
<keyword evidence="1" id="KW-1133">Transmembrane helix</keyword>
<reference evidence="2 3" key="1">
    <citation type="submission" date="2024-10" db="EMBL/GenBank/DDBJ databases">
        <title>The Natural Products Discovery Center: Release of the First 8490 Sequenced Strains for Exploring Actinobacteria Biosynthetic Diversity.</title>
        <authorList>
            <person name="Kalkreuter E."/>
            <person name="Kautsar S.A."/>
            <person name="Yang D."/>
            <person name="Bader C.D."/>
            <person name="Teijaro C.N."/>
            <person name="Fluegel L."/>
            <person name="Davis C.M."/>
            <person name="Simpson J.R."/>
            <person name="Lauterbach L."/>
            <person name="Steele A.D."/>
            <person name="Gui C."/>
            <person name="Meng S."/>
            <person name="Li G."/>
            <person name="Viehrig K."/>
            <person name="Ye F."/>
            <person name="Su P."/>
            <person name="Kiefer A.F."/>
            <person name="Nichols A."/>
            <person name="Cepeda A.J."/>
            <person name="Yan W."/>
            <person name="Fan B."/>
            <person name="Jiang Y."/>
            <person name="Adhikari A."/>
            <person name="Zheng C.-J."/>
            <person name="Schuster L."/>
            <person name="Cowan T.M."/>
            <person name="Smanski M.J."/>
            <person name="Chevrette M.G."/>
            <person name="De Carvalho L.P.S."/>
            <person name="Shen B."/>
        </authorList>
    </citation>
    <scope>NUCLEOTIDE SEQUENCE [LARGE SCALE GENOMIC DNA]</scope>
    <source>
        <strain evidence="2 3">NPDC049639</strain>
    </source>
</reference>
<keyword evidence="1" id="KW-0812">Transmembrane</keyword>
<protein>
    <submittedName>
        <fullName evidence="2">Uncharacterized protein</fullName>
    </submittedName>
</protein>
<comment type="caution">
    <text evidence="2">The sequence shown here is derived from an EMBL/GenBank/DDBJ whole genome shotgun (WGS) entry which is preliminary data.</text>
</comment>
<accession>A0ABW8ARW9</accession>
<evidence type="ECO:0000313" key="3">
    <source>
        <dbReference type="Proteomes" id="UP001612915"/>
    </source>
</evidence>
<gene>
    <name evidence="2" type="ORF">ACIB24_16635</name>
</gene>
<keyword evidence="1" id="KW-0472">Membrane</keyword>
<dbReference type="RefSeq" id="WP_398282653.1">
    <property type="nucleotide sequence ID" value="NZ_JBITLV010000005.1"/>
</dbReference>
<feature type="transmembrane region" description="Helical" evidence="1">
    <location>
        <begin position="178"/>
        <end position="204"/>
    </location>
</feature>
<keyword evidence="3" id="KW-1185">Reference proteome</keyword>